<dbReference type="Proteomes" id="UP000694845">
    <property type="component" value="Unplaced"/>
</dbReference>
<dbReference type="GeneID" id="110982586"/>
<organism evidence="2 3">
    <name type="scientific">Acanthaster planci</name>
    <name type="common">Crown-of-thorns starfish</name>
    <dbReference type="NCBI Taxonomy" id="133434"/>
    <lineage>
        <taxon>Eukaryota</taxon>
        <taxon>Metazoa</taxon>
        <taxon>Echinodermata</taxon>
        <taxon>Eleutherozoa</taxon>
        <taxon>Asterozoa</taxon>
        <taxon>Asteroidea</taxon>
        <taxon>Valvatacea</taxon>
        <taxon>Valvatida</taxon>
        <taxon>Acanthasteridae</taxon>
        <taxon>Acanthaster</taxon>
    </lineage>
</organism>
<reference evidence="3" key="1">
    <citation type="submission" date="2025-08" db="UniProtKB">
        <authorList>
            <consortium name="RefSeq"/>
        </authorList>
    </citation>
    <scope>IDENTIFICATION</scope>
</reference>
<feature type="chain" id="PRO_5034027559" evidence="1">
    <location>
        <begin position="23"/>
        <end position="225"/>
    </location>
</feature>
<dbReference type="OMA" id="QWILKED"/>
<protein>
    <submittedName>
        <fullName evidence="3">Uncharacterized protein LOC110982586 isoform X1</fullName>
    </submittedName>
</protein>
<dbReference type="RefSeq" id="XP_022096790.1">
    <property type="nucleotide sequence ID" value="XM_022241098.1"/>
</dbReference>
<keyword evidence="1" id="KW-0732">Signal</keyword>
<evidence type="ECO:0000313" key="2">
    <source>
        <dbReference type="Proteomes" id="UP000694845"/>
    </source>
</evidence>
<feature type="signal peptide" evidence="1">
    <location>
        <begin position="1"/>
        <end position="22"/>
    </location>
</feature>
<evidence type="ECO:0000256" key="1">
    <source>
        <dbReference type="SAM" id="SignalP"/>
    </source>
</evidence>
<dbReference type="OrthoDB" id="10458260at2759"/>
<accession>A0A8B7YWC6</accession>
<proteinExistence type="predicted"/>
<gene>
    <name evidence="3" type="primary">LOC110982586</name>
</gene>
<keyword evidence="2" id="KW-1185">Reference proteome</keyword>
<dbReference type="AlphaFoldDB" id="A0A8B7YWC6"/>
<dbReference type="KEGG" id="aplc:110982586"/>
<evidence type="ECO:0000313" key="3">
    <source>
        <dbReference type="RefSeq" id="XP_022096790.1"/>
    </source>
</evidence>
<name>A0A8B7YWC6_ACAPL</name>
<sequence length="225" mass="24811">MTARTYLTILSVLSKWTGLVLGDFHVCCPTCSSHAIDPLNADQVRQVMSSSAFLEEIEQNPLLLLQDEARQRPIVNFTSRQEEQMLLNFPQLFRTQAEFAESQLTSGTVTVLAAANSTRRRRADEPPRVCPSVSQTMALVVMYRPDGQVVQLGQPQGVNQWILNEVCDTTVSALLATGQECGVISRHVLALFVNLSEIKRTGGRDSSRAFDFAEVVVQSCVTLAP</sequence>